<reference evidence="2" key="1">
    <citation type="submission" date="2022-08" db="EMBL/GenBank/DDBJ databases">
        <title>Microvirga terrae sp. nov., isolated from soil.</title>
        <authorList>
            <person name="Kim K.H."/>
            <person name="Seo Y.L."/>
            <person name="Kim J.M."/>
            <person name="Lee J.K."/>
            <person name="Han D.M."/>
            <person name="Jeon C.O."/>
        </authorList>
    </citation>
    <scope>NUCLEOTIDE SEQUENCE</scope>
    <source>
        <strain evidence="2">R24</strain>
    </source>
</reference>
<evidence type="ECO:0000256" key="1">
    <source>
        <dbReference type="SAM" id="MobiDB-lite"/>
    </source>
</evidence>
<feature type="compositionally biased region" description="Basic and acidic residues" evidence="1">
    <location>
        <begin position="114"/>
        <end position="131"/>
    </location>
</feature>
<feature type="region of interest" description="Disordered" evidence="1">
    <location>
        <begin position="232"/>
        <end position="256"/>
    </location>
</feature>
<evidence type="ECO:0000313" key="3">
    <source>
        <dbReference type="Proteomes" id="UP001017257"/>
    </source>
</evidence>
<protein>
    <submittedName>
        <fullName evidence="2">Uncharacterized protein</fullName>
    </submittedName>
</protein>
<feature type="region of interest" description="Disordered" evidence="1">
    <location>
        <begin position="103"/>
        <end position="144"/>
    </location>
</feature>
<organism evidence="2 3">
    <name type="scientific">Microvirga terrae</name>
    <dbReference type="NCBI Taxonomy" id="2740529"/>
    <lineage>
        <taxon>Bacteria</taxon>
        <taxon>Pseudomonadati</taxon>
        <taxon>Pseudomonadota</taxon>
        <taxon>Alphaproteobacteria</taxon>
        <taxon>Hyphomicrobiales</taxon>
        <taxon>Methylobacteriaceae</taxon>
        <taxon>Microvirga</taxon>
    </lineage>
</organism>
<evidence type="ECO:0000313" key="2">
    <source>
        <dbReference type="EMBL" id="UVF18056.1"/>
    </source>
</evidence>
<sequence length="256" mass="27392">MKKTLILLGATIVTNGMMFSGAEARLVRYEINGKQYSYSTNNIAQTAEARKRIAAAKAAEAAKAKAETEKARNPLAAAFGSTTQKEAKATEERLQQILSGPTEYMAVSPPAPDRTAEAARKPQEKLQEKLARPAPEARPAQKPVTVVRAPAKPVLASAVAASLVIAEPISPQRQTKVKSVSFDMQTGIKTTIMNDGTIEEEPFDSSALAVLAPEAGKMHSLTAFVNQLRRTAPEETTGSIQTSVADPDDGSLIRHR</sequence>
<proteinExistence type="predicted"/>
<dbReference type="RefSeq" id="WP_173945238.1">
    <property type="nucleotide sequence ID" value="NZ_CP102845.1"/>
</dbReference>
<dbReference type="Proteomes" id="UP001017257">
    <property type="component" value="Chromosome"/>
</dbReference>
<accession>A0ABY5RLG7</accession>
<gene>
    <name evidence="2" type="ORF">HPT29_016220</name>
</gene>
<feature type="compositionally biased region" description="Polar residues" evidence="1">
    <location>
        <begin position="232"/>
        <end position="244"/>
    </location>
</feature>
<dbReference type="EMBL" id="CP102845">
    <property type="protein sequence ID" value="UVF18056.1"/>
    <property type="molecule type" value="Genomic_DNA"/>
</dbReference>
<keyword evidence="3" id="KW-1185">Reference proteome</keyword>
<name>A0ABY5RLG7_9HYPH</name>